<keyword evidence="5 7" id="KW-0132">Cell division</keyword>
<dbReference type="InterPro" id="IPR036525">
    <property type="entry name" value="Tubulin/FtsZ_GTPase_sf"/>
</dbReference>
<gene>
    <name evidence="5" type="primary">ftsZ</name>
    <name evidence="11" type="ORF">CVT63_00440</name>
</gene>
<organism evidence="11 12">
    <name type="scientific">Candidatus Anoxymicrobium japonicum</name>
    <dbReference type="NCBI Taxonomy" id="2013648"/>
    <lineage>
        <taxon>Bacteria</taxon>
        <taxon>Bacillati</taxon>
        <taxon>Actinomycetota</taxon>
        <taxon>Candidatus Geothermincolia</taxon>
        <taxon>Candidatus Geothermincolales</taxon>
        <taxon>Candidatus Anoxymicrobiaceae</taxon>
        <taxon>Candidatus Anoxymicrobium</taxon>
    </lineage>
</organism>
<evidence type="ECO:0000256" key="5">
    <source>
        <dbReference type="HAMAP-Rule" id="MF_00909"/>
    </source>
</evidence>
<dbReference type="PANTHER" id="PTHR30314">
    <property type="entry name" value="CELL DIVISION PROTEIN FTSZ-RELATED"/>
    <property type="match status" value="1"/>
</dbReference>
<dbReference type="GO" id="GO:0003924">
    <property type="term" value="F:GTPase activity"/>
    <property type="evidence" value="ECO:0007669"/>
    <property type="project" value="UniProtKB-UniRule"/>
</dbReference>
<evidence type="ECO:0000259" key="10">
    <source>
        <dbReference type="SMART" id="SM00865"/>
    </source>
</evidence>
<feature type="binding site" evidence="5">
    <location>
        <begin position="109"/>
        <end position="111"/>
    </location>
    <ligand>
        <name>GTP</name>
        <dbReference type="ChEBI" id="CHEBI:37565"/>
    </ligand>
</feature>
<evidence type="ECO:0000256" key="3">
    <source>
        <dbReference type="ARBA" id="ARBA00023134"/>
    </source>
</evidence>
<dbReference type="SUPFAM" id="SSF52490">
    <property type="entry name" value="Tubulin nucleotide-binding domain-like"/>
    <property type="match status" value="1"/>
</dbReference>
<feature type="region of interest" description="Disordered" evidence="8">
    <location>
        <begin position="322"/>
        <end position="357"/>
    </location>
</feature>
<evidence type="ECO:0000256" key="4">
    <source>
        <dbReference type="ARBA" id="ARBA00023210"/>
    </source>
</evidence>
<dbReference type="GO" id="GO:0032153">
    <property type="term" value="C:cell division site"/>
    <property type="evidence" value="ECO:0007669"/>
    <property type="project" value="UniProtKB-UniRule"/>
</dbReference>
<dbReference type="SMART" id="SM00864">
    <property type="entry name" value="Tubulin"/>
    <property type="match status" value="1"/>
</dbReference>
<dbReference type="InterPro" id="IPR020805">
    <property type="entry name" value="Cell_div_FtsZ_CS"/>
</dbReference>
<keyword evidence="4 5" id="KW-0717">Septation</keyword>
<comment type="caution">
    <text evidence="11">The sequence shown here is derived from an EMBL/GenBank/DDBJ whole genome shotgun (WGS) entry which is preliminary data.</text>
</comment>
<evidence type="ECO:0000256" key="8">
    <source>
        <dbReference type="SAM" id="MobiDB-lite"/>
    </source>
</evidence>
<dbReference type="InterPro" id="IPR024757">
    <property type="entry name" value="FtsZ_C"/>
</dbReference>
<dbReference type="GO" id="GO:0005525">
    <property type="term" value="F:GTP binding"/>
    <property type="evidence" value="ECO:0007669"/>
    <property type="project" value="UniProtKB-UniRule"/>
</dbReference>
<evidence type="ECO:0000259" key="9">
    <source>
        <dbReference type="SMART" id="SM00864"/>
    </source>
</evidence>
<dbReference type="InterPro" id="IPR000158">
    <property type="entry name" value="Cell_div_FtsZ"/>
</dbReference>
<dbReference type="PRINTS" id="PR00423">
    <property type="entry name" value="CELLDVISFTSZ"/>
</dbReference>
<dbReference type="Gene3D" id="3.30.1330.20">
    <property type="entry name" value="Tubulin/FtsZ, C-terminal domain"/>
    <property type="match status" value="1"/>
</dbReference>
<dbReference type="InterPro" id="IPR003008">
    <property type="entry name" value="Tubulin_FtsZ_GTPase"/>
</dbReference>
<feature type="binding site" evidence="5">
    <location>
        <begin position="22"/>
        <end position="26"/>
    </location>
    <ligand>
        <name>GTP</name>
        <dbReference type="ChEBI" id="CHEBI:37565"/>
    </ligand>
</feature>
<comment type="function">
    <text evidence="5 7">Essential cell division protein that forms a contractile ring structure (Z ring) at the future cell division site. The regulation of the ring assembly controls the timing and the location of cell division. One of the functions of the FtsZ ring is to recruit other cell division proteins to the septum to produce a new cell wall between the dividing cells. Binds GTP and shows GTPase activity.</text>
</comment>
<keyword evidence="5 7" id="KW-0131">Cell cycle</keyword>
<evidence type="ECO:0000256" key="6">
    <source>
        <dbReference type="NCBIfam" id="TIGR00065"/>
    </source>
</evidence>
<dbReference type="AlphaFoldDB" id="A0A2N3G882"/>
<dbReference type="EMBL" id="PHEX01000003">
    <property type="protein sequence ID" value="PKQ28893.1"/>
    <property type="molecule type" value="Genomic_DNA"/>
</dbReference>
<feature type="domain" description="Tubulin/FtsZ GTPase" evidence="9">
    <location>
        <begin position="14"/>
        <end position="205"/>
    </location>
</feature>
<evidence type="ECO:0000256" key="2">
    <source>
        <dbReference type="ARBA" id="ARBA00022741"/>
    </source>
</evidence>
<keyword evidence="5" id="KW-0963">Cytoplasm</keyword>
<dbReference type="GO" id="GO:0005737">
    <property type="term" value="C:cytoplasm"/>
    <property type="evidence" value="ECO:0007669"/>
    <property type="project" value="UniProtKB-SubCell"/>
</dbReference>
<reference evidence="11 12" key="1">
    <citation type="journal article" date="2017" name="ISME J.">
        <title>Potential for microbial H2 and metal transformations associated with novel bacteria and archaea in deep terrestrial subsurface sediments.</title>
        <authorList>
            <person name="Hernsdorf A.W."/>
            <person name="Amano Y."/>
            <person name="Miyakawa K."/>
            <person name="Ise K."/>
            <person name="Suzuki Y."/>
            <person name="Anantharaman K."/>
            <person name="Probst A."/>
            <person name="Burstein D."/>
            <person name="Thomas B.C."/>
            <person name="Banfield J.F."/>
        </authorList>
    </citation>
    <scope>NUCLEOTIDE SEQUENCE [LARGE SCALE GENOMIC DNA]</scope>
    <source>
        <strain evidence="11">HGW-Actinobacteria-3</strain>
    </source>
</reference>
<dbReference type="GO" id="GO:0043093">
    <property type="term" value="P:FtsZ-dependent cytokinesis"/>
    <property type="evidence" value="ECO:0007669"/>
    <property type="project" value="UniProtKB-UniRule"/>
</dbReference>
<dbReference type="Pfam" id="PF12327">
    <property type="entry name" value="FtsZ_C"/>
    <property type="match status" value="1"/>
</dbReference>
<feature type="binding site" evidence="5">
    <location>
        <position position="144"/>
    </location>
    <ligand>
        <name>GTP</name>
        <dbReference type="ChEBI" id="CHEBI:37565"/>
    </ligand>
</feature>
<accession>A0A2N3G882</accession>
<dbReference type="PROSITE" id="PS01134">
    <property type="entry name" value="FTSZ_1"/>
    <property type="match status" value="1"/>
</dbReference>
<evidence type="ECO:0000313" key="11">
    <source>
        <dbReference type="EMBL" id="PKQ28893.1"/>
    </source>
</evidence>
<dbReference type="PANTHER" id="PTHR30314:SF3">
    <property type="entry name" value="MITOCHONDRIAL DIVISION PROTEIN FSZA"/>
    <property type="match status" value="1"/>
</dbReference>
<proteinExistence type="inferred from homology"/>
<dbReference type="Gene3D" id="3.40.50.1440">
    <property type="entry name" value="Tubulin/FtsZ, GTPase domain"/>
    <property type="match status" value="1"/>
</dbReference>
<dbReference type="InterPro" id="IPR037103">
    <property type="entry name" value="Tubulin/FtsZ-like_C"/>
</dbReference>
<dbReference type="InterPro" id="IPR045061">
    <property type="entry name" value="FtsZ/CetZ"/>
</dbReference>
<feature type="binding site" evidence="5">
    <location>
        <position position="140"/>
    </location>
    <ligand>
        <name>GTP</name>
        <dbReference type="ChEBI" id="CHEBI:37565"/>
    </ligand>
</feature>
<dbReference type="PROSITE" id="PS01135">
    <property type="entry name" value="FTSZ_2"/>
    <property type="match status" value="1"/>
</dbReference>
<comment type="similarity">
    <text evidence="1 5 7">Belongs to the FtsZ family.</text>
</comment>
<evidence type="ECO:0000313" key="12">
    <source>
        <dbReference type="Proteomes" id="UP000233654"/>
    </source>
</evidence>
<evidence type="ECO:0000256" key="1">
    <source>
        <dbReference type="ARBA" id="ARBA00009690"/>
    </source>
</evidence>
<dbReference type="FunFam" id="3.40.50.1440:FF:000001">
    <property type="entry name" value="Cell division protein FtsZ"/>
    <property type="match status" value="1"/>
</dbReference>
<dbReference type="GO" id="GO:0000917">
    <property type="term" value="P:division septum assembly"/>
    <property type="evidence" value="ECO:0007669"/>
    <property type="project" value="UniProtKB-KW"/>
</dbReference>
<comment type="subcellular location">
    <subcellularLocation>
        <location evidence="5">Cytoplasm</location>
    </subcellularLocation>
    <text evidence="5">Assembles at midcell at the inner surface of the cytoplasmic membrane.</text>
</comment>
<name>A0A2N3G882_9ACTN</name>
<protein>
    <recommendedName>
        <fullName evidence="5 6">Cell division protein FtsZ</fullName>
    </recommendedName>
</protein>
<dbReference type="Pfam" id="PF00091">
    <property type="entry name" value="Tubulin"/>
    <property type="match status" value="1"/>
</dbReference>
<dbReference type="InterPro" id="IPR018316">
    <property type="entry name" value="Tubulin/FtsZ_2-layer-sand-dom"/>
</dbReference>
<comment type="subunit">
    <text evidence="5">Homodimer. Polymerizes to form a dynamic ring structure in a strictly GTP-dependent manner. Interacts directly with several other division proteins.</text>
</comment>
<dbReference type="NCBIfam" id="TIGR00065">
    <property type="entry name" value="ftsZ"/>
    <property type="match status" value="1"/>
</dbReference>
<sequence>MEDTRNRIKPFITIIKVVGVGGGGTNAVNRMVESGMTDIEFIGLNTDAQALQGCLADVRISIGHEMTQGLGAGNDPAVGRRAAEASEREITEAISGADMVFVTAGKGGGTGTGAAPVVAGLAMEMGALTVGVVTAPFLFEGKKRADQADEGIELLRENVDTLVVVHNDRLLNIGDNVPVGDAFKIADDVLRQSVQAITEVITEQGEINVDFADVRHILEGSGTALIGIGQATGDDRAKQAALNAIDSPLLESSILGATRVLLNISGGNDLSLFEVNEVAEVVARAVDPEANMIFGATVNQSLANHVKVTVVASGFKSAAGKKLATTSDGPVEHSRKERKSSRREVEPVDIPTFLRNR</sequence>
<dbReference type="HAMAP" id="MF_00909">
    <property type="entry name" value="FtsZ"/>
    <property type="match status" value="1"/>
</dbReference>
<feature type="domain" description="Tubulin/FtsZ 2-layer sandwich" evidence="10">
    <location>
        <begin position="207"/>
        <end position="324"/>
    </location>
</feature>
<feature type="binding site" evidence="5">
    <location>
        <position position="187"/>
    </location>
    <ligand>
        <name>GTP</name>
        <dbReference type="ChEBI" id="CHEBI:37565"/>
    </ligand>
</feature>
<dbReference type="GO" id="GO:0051258">
    <property type="term" value="P:protein polymerization"/>
    <property type="evidence" value="ECO:0007669"/>
    <property type="project" value="UniProtKB-UniRule"/>
</dbReference>
<dbReference type="CDD" id="cd02201">
    <property type="entry name" value="FtsZ_type1"/>
    <property type="match status" value="1"/>
</dbReference>
<evidence type="ECO:0000256" key="7">
    <source>
        <dbReference type="RuleBase" id="RU000631"/>
    </source>
</evidence>
<dbReference type="SUPFAM" id="SSF55307">
    <property type="entry name" value="Tubulin C-terminal domain-like"/>
    <property type="match status" value="1"/>
</dbReference>
<keyword evidence="3 5" id="KW-0342">GTP-binding</keyword>
<keyword evidence="2 5" id="KW-0547">Nucleotide-binding</keyword>
<dbReference type="Proteomes" id="UP000233654">
    <property type="component" value="Unassembled WGS sequence"/>
</dbReference>
<dbReference type="InterPro" id="IPR008280">
    <property type="entry name" value="Tub_FtsZ_C"/>
</dbReference>
<dbReference type="SMART" id="SM00865">
    <property type="entry name" value="Tubulin_C"/>
    <property type="match status" value="1"/>
</dbReference>